<dbReference type="EMBL" id="CM056743">
    <property type="protein sequence ID" value="KAJ8673246.1"/>
    <property type="molecule type" value="Genomic_DNA"/>
</dbReference>
<evidence type="ECO:0000313" key="2">
    <source>
        <dbReference type="Proteomes" id="UP001239111"/>
    </source>
</evidence>
<comment type="caution">
    <text evidence="1">The sequence shown here is derived from an EMBL/GenBank/DDBJ whole genome shotgun (WGS) entry which is preliminary data.</text>
</comment>
<gene>
    <name evidence="1" type="ORF">QAD02_004508</name>
</gene>
<sequence length="287" mass="32219">MAHFMLVLTIFGFILCKVNTSVGKTIKVFGQHHSYLKNYTSPQVQEWSSTSAHVHHDNPIKRNKRLVGGTVVNELQFPYIVSMYNIQNPLICGGTIITPKLILTAAHCLYSEPSHVRVSTSNIHYQIVGGFAHPQYDQISLIHDIAIIVLNSYIINAYTVRLQQSTSLTVPEGTLAYALGWGRIEYGITSRQLRLIEVPLLLPQKCAMIYNRMGNWVCIDSSYQDTCRGDSGGPLMVNGVQVGVTSFGFDYPQNPCMSGMPSVFTRVSAYYDWIKLQISLFDRQYVS</sequence>
<accession>A0ACC2NQT9</accession>
<proteinExistence type="predicted"/>
<evidence type="ECO:0000313" key="1">
    <source>
        <dbReference type="EMBL" id="KAJ8673246.1"/>
    </source>
</evidence>
<protein>
    <submittedName>
        <fullName evidence="1">Uncharacterized protein</fullName>
    </submittedName>
</protein>
<dbReference type="Proteomes" id="UP001239111">
    <property type="component" value="Chromosome 3"/>
</dbReference>
<reference evidence="1" key="1">
    <citation type="submission" date="2023-04" db="EMBL/GenBank/DDBJ databases">
        <title>A chromosome-level genome assembly of the parasitoid wasp Eretmocerus hayati.</title>
        <authorList>
            <person name="Zhong Y."/>
            <person name="Liu S."/>
            <person name="Liu Y."/>
        </authorList>
    </citation>
    <scope>NUCLEOTIDE SEQUENCE</scope>
    <source>
        <strain evidence="1">ZJU_SS_LIU_2023</strain>
    </source>
</reference>
<organism evidence="1 2">
    <name type="scientific">Eretmocerus hayati</name>
    <dbReference type="NCBI Taxonomy" id="131215"/>
    <lineage>
        <taxon>Eukaryota</taxon>
        <taxon>Metazoa</taxon>
        <taxon>Ecdysozoa</taxon>
        <taxon>Arthropoda</taxon>
        <taxon>Hexapoda</taxon>
        <taxon>Insecta</taxon>
        <taxon>Pterygota</taxon>
        <taxon>Neoptera</taxon>
        <taxon>Endopterygota</taxon>
        <taxon>Hymenoptera</taxon>
        <taxon>Apocrita</taxon>
        <taxon>Proctotrupomorpha</taxon>
        <taxon>Chalcidoidea</taxon>
        <taxon>Aphelinidae</taxon>
        <taxon>Aphelininae</taxon>
        <taxon>Eretmocerus</taxon>
    </lineage>
</organism>
<keyword evidence="2" id="KW-1185">Reference proteome</keyword>
<name>A0ACC2NQT9_9HYME</name>